<feature type="region of interest" description="Disordered" evidence="1">
    <location>
        <begin position="56"/>
        <end position="94"/>
    </location>
</feature>
<reference evidence="3" key="2">
    <citation type="submission" date="2015-01" db="EMBL/GenBank/DDBJ databases">
        <title>Evolutionary Origins and Diversification of the Mycorrhizal Mutualists.</title>
        <authorList>
            <consortium name="DOE Joint Genome Institute"/>
            <consortium name="Mycorrhizal Genomics Consortium"/>
            <person name="Kohler A."/>
            <person name="Kuo A."/>
            <person name="Nagy L.G."/>
            <person name="Floudas D."/>
            <person name="Copeland A."/>
            <person name="Barry K.W."/>
            <person name="Cichocki N."/>
            <person name="Veneault-Fourrey C."/>
            <person name="LaButti K."/>
            <person name="Lindquist E.A."/>
            <person name="Lipzen A."/>
            <person name="Lundell T."/>
            <person name="Morin E."/>
            <person name="Murat C."/>
            <person name="Riley R."/>
            <person name="Ohm R."/>
            <person name="Sun H."/>
            <person name="Tunlid A."/>
            <person name="Henrissat B."/>
            <person name="Grigoriev I.V."/>
            <person name="Hibbett D.S."/>
            <person name="Martin F."/>
        </authorList>
    </citation>
    <scope>NUCLEOTIDE SEQUENCE [LARGE SCALE GENOMIC DNA]</scope>
    <source>
        <strain evidence="3">LaAM-08-1</strain>
    </source>
</reference>
<evidence type="ECO:0000313" key="2">
    <source>
        <dbReference type="EMBL" id="KIJ93113.1"/>
    </source>
</evidence>
<feature type="region of interest" description="Disordered" evidence="1">
    <location>
        <begin position="1"/>
        <end position="28"/>
    </location>
</feature>
<protein>
    <submittedName>
        <fullName evidence="2">Uncharacterized protein</fullName>
    </submittedName>
</protein>
<sequence length="94" mass="10512">MTPPLPPTLTDDEQRPGATSLSATWQPNNEQRPDVVLCYCFYSNTMVSPSSTFVLTRSSTEYPQQPTHDNRRPRRTSHPPTNIHPPPSNANAAH</sequence>
<proteinExistence type="predicted"/>
<gene>
    <name evidence="2" type="ORF">K443DRAFT_13106</name>
</gene>
<dbReference type="Proteomes" id="UP000054477">
    <property type="component" value="Unassembled WGS sequence"/>
</dbReference>
<feature type="compositionally biased region" description="Polar residues" evidence="1">
    <location>
        <begin position="56"/>
        <end position="67"/>
    </location>
</feature>
<reference evidence="2 3" key="1">
    <citation type="submission" date="2014-04" db="EMBL/GenBank/DDBJ databases">
        <authorList>
            <consortium name="DOE Joint Genome Institute"/>
            <person name="Kuo A."/>
            <person name="Kohler A."/>
            <person name="Nagy L.G."/>
            <person name="Floudas D."/>
            <person name="Copeland A."/>
            <person name="Barry K.W."/>
            <person name="Cichocki N."/>
            <person name="Veneault-Fourrey C."/>
            <person name="LaButti K."/>
            <person name="Lindquist E.A."/>
            <person name="Lipzen A."/>
            <person name="Lundell T."/>
            <person name="Morin E."/>
            <person name="Murat C."/>
            <person name="Sun H."/>
            <person name="Tunlid A."/>
            <person name="Henrissat B."/>
            <person name="Grigoriev I.V."/>
            <person name="Hibbett D.S."/>
            <person name="Martin F."/>
            <person name="Nordberg H.P."/>
            <person name="Cantor M.N."/>
            <person name="Hua S.X."/>
        </authorList>
    </citation>
    <scope>NUCLEOTIDE SEQUENCE [LARGE SCALE GENOMIC DNA]</scope>
    <source>
        <strain evidence="2 3">LaAM-08-1</strain>
    </source>
</reference>
<accession>A0A0C9WWC9</accession>
<dbReference type="AlphaFoldDB" id="A0A0C9WWC9"/>
<keyword evidence="3" id="KW-1185">Reference proteome</keyword>
<evidence type="ECO:0000256" key="1">
    <source>
        <dbReference type="SAM" id="MobiDB-lite"/>
    </source>
</evidence>
<dbReference type="EMBL" id="KN838864">
    <property type="protein sequence ID" value="KIJ93113.1"/>
    <property type="molecule type" value="Genomic_DNA"/>
</dbReference>
<name>A0A0C9WWC9_9AGAR</name>
<evidence type="ECO:0000313" key="3">
    <source>
        <dbReference type="Proteomes" id="UP000054477"/>
    </source>
</evidence>
<organism evidence="2 3">
    <name type="scientific">Laccaria amethystina LaAM-08-1</name>
    <dbReference type="NCBI Taxonomy" id="1095629"/>
    <lineage>
        <taxon>Eukaryota</taxon>
        <taxon>Fungi</taxon>
        <taxon>Dikarya</taxon>
        <taxon>Basidiomycota</taxon>
        <taxon>Agaricomycotina</taxon>
        <taxon>Agaricomycetes</taxon>
        <taxon>Agaricomycetidae</taxon>
        <taxon>Agaricales</taxon>
        <taxon>Agaricineae</taxon>
        <taxon>Hydnangiaceae</taxon>
        <taxon>Laccaria</taxon>
    </lineage>
</organism>
<dbReference type="HOGENOM" id="CLU_2386516_0_0_1"/>
<feature type="compositionally biased region" description="Polar residues" evidence="1">
    <location>
        <begin position="17"/>
        <end position="28"/>
    </location>
</feature>